<reference evidence="1 2" key="1">
    <citation type="submission" date="2019-07" db="EMBL/GenBank/DDBJ databases">
        <authorList>
            <person name="Hibberd C M."/>
            <person name="Gehrig L. J."/>
            <person name="Chang H.-W."/>
            <person name="Venkatesh S."/>
        </authorList>
    </citation>
    <scope>NUCLEOTIDE SEQUENCE [LARGE SCALE GENOMIC DNA]</scope>
    <source>
        <strain evidence="1">Blautia_luti_SSTS_Bg7063</strain>
    </source>
</reference>
<keyword evidence="2" id="KW-1185">Reference proteome</keyword>
<proteinExistence type="predicted"/>
<evidence type="ECO:0008006" key="3">
    <source>
        <dbReference type="Google" id="ProtNLM"/>
    </source>
</evidence>
<dbReference type="Proteomes" id="UP000408482">
    <property type="component" value="Unassembled WGS sequence"/>
</dbReference>
<protein>
    <recommendedName>
        <fullName evidence="3">Galectin</fullName>
    </recommendedName>
</protein>
<dbReference type="AlphaFoldDB" id="A0A564W258"/>
<name>A0A564W258_9FIRM</name>
<dbReference type="EMBL" id="CABHNW010000083">
    <property type="protein sequence ID" value="VUX39064.1"/>
    <property type="molecule type" value="Genomic_DNA"/>
</dbReference>
<evidence type="ECO:0000313" key="2">
    <source>
        <dbReference type="Proteomes" id="UP000408482"/>
    </source>
</evidence>
<organism evidence="1 2">
    <name type="scientific">Blautia luti</name>
    <dbReference type="NCBI Taxonomy" id="89014"/>
    <lineage>
        <taxon>Bacteria</taxon>
        <taxon>Bacillati</taxon>
        <taxon>Bacillota</taxon>
        <taxon>Clostridia</taxon>
        <taxon>Lachnospirales</taxon>
        <taxon>Lachnospiraceae</taxon>
        <taxon>Blautia</taxon>
    </lineage>
</organism>
<evidence type="ECO:0000313" key="1">
    <source>
        <dbReference type="EMBL" id="VUX39064.1"/>
    </source>
</evidence>
<gene>
    <name evidence="1" type="ORF">RSSSTS7063_03475</name>
</gene>
<sequence length="110" mass="12060">MLRGTLLDQKGDQFAGAVSRKDEISGNIAVAGNRIPKGCVFSVRVGGKDIHVFCNGSAGFWGKSQRIDICTEFDDVFSFQIVVAADLFYITSVKNGFGIHFCHLTFLFFS</sequence>
<accession>A0A564W258</accession>